<evidence type="ECO:0000313" key="1">
    <source>
        <dbReference type="EMBL" id="GBP05796.1"/>
    </source>
</evidence>
<dbReference type="EMBL" id="BGZK01000019">
    <property type="protein sequence ID" value="GBP05796.1"/>
    <property type="molecule type" value="Genomic_DNA"/>
</dbReference>
<comment type="caution">
    <text evidence="1">The sequence shown here is derived from an EMBL/GenBank/DDBJ whole genome shotgun (WGS) entry which is preliminary data.</text>
</comment>
<gene>
    <name evidence="1" type="ORF">EVAR_5105_1</name>
</gene>
<name>A0A4C1SV32_EUMVA</name>
<dbReference type="OrthoDB" id="10017160at2759"/>
<proteinExistence type="predicted"/>
<keyword evidence="2" id="KW-1185">Reference proteome</keyword>
<evidence type="ECO:0000313" key="2">
    <source>
        <dbReference type="Proteomes" id="UP000299102"/>
    </source>
</evidence>
<reference evidence="1 2" key="1">
    <citation type="journal article" date="2019" name="Commun. Biol.">
        <title>The bagworm genome reveals a unique fibroin gene that provides high tensile strength.</title>
        <authorList>
            <person name="Kono N."/>
            <person name="Nakamura H."/>
            <person name="Ohtoshi R."/>
            <person name="Tomita M."/>
            <person name="Numata K."/>
            <person name="Arakawa K."/>
        </authorList>
    </citation>
    <scope>NUCLEOTIDE SEQUENCE [LARGE SCALE GENOMIC DNA]</scope>
</reference>
<sequence>MRRMGKKLKTGLMSSEIDFMSSVNVMAVALFRNDSICFLTYTRRRVSETERACEKRVNEKGSVCKREIVEEERKRMCMRQRERSLRKRARDNETVRWLYTKWIPHNLTEAQKLRRIDWYREMMERFADGDSNAVYDIVTGKWFAEAKKAVTAHEKAIEVSPKCEGAKCFLAVVLSNSALY</sequence>
<dbReference type="Proteomes" id="UP000299102">
    <property type="component" value="Unassembled WGS sequence"/>
</dbReference>
<dbReference type="AlphaFoldDB" id="A0A4C1SV32"/>
<accession>A0A4C1SV32</accession>
<organism evidence="1 2">
    <name type="scientific">Eumeta variegata</name>
    <name type="common">Bagworm moth</name>
    <name type="synonym">Eumeta japonica</name>
    <dbReference type="NCBI Taxonomy" id="151549"/>
    <lineage>
        <taxon>Eukaryota</taxon>
        <taxon>Metazoa</taxon>
        <taxon>Ecdysozoa</taxon>
        <taxon>Arthropoda</taxon>
        <taxon>Hexapoda</taxon>
        <taxon>Insecta</taxon>
        <taxon>Pterygota</taxon>
        <taxon>Neoptera</taxon>
        <taxon>Endopterygota</taxon>
        <taxon>Lepidoptera</taxon>
        <taxon>Glossata</taxon>
        <taxon>Ditrysia</taxon>
        <taxon>Tineoidea</taxon>
        <taxon>Psychidae</taxon>
        <taxon>Oiketicinae</taxon>
        <taxon>Eumeta</taxon>
    </lineage>
</organism>
<protein>
    <submittedName>
        <fullName evidence="1">Uncharacterized protein</fullName>
    </submittedName>
</protein>